<keyword evidence="2" id="KW-1185">Reference proteome</keyword>
<name>T1ITS5_STRMM</name>
<evidence type="ECO:0000313" key="1">
    <source>
        <dbReference type="EnsemblMetazoa" id="SMAR004532-PA"/>
    </source>
</evidence>
<protein>
    <submittedName>
        <fullName evidence="1">Uncharacterized protein</fullName>
    </submittedName>
</protein>
<dbReference type="AlphaFoldDB" id="T1ITS5"/>
<proteinExistence type="predicted"/>
<dbReference type="HOGENOM" id="CLU_1745210_0_0_1"/>
<accession>T1ITS5</accession>
<evidence type="ECO:0000313" key="2">
    <source>
        <dbReference type="Proteomes" id="UP000014500"/>
    </source>
</evidence>
<dbReference type="PhylomeDB" id="T1ITS5"/>
<dbReference type="EMBL" id="AFFK01019248">
    <property type="status" value="NOT_ANNOTATED_CDS"/>
    <property type="molecule type" value="Genomic_DNA"/>
</dbReference>
<dbReference type="EnsemblMetazoa" id="SMAR004532-RA">
    <property type="protein sequence ID" value="SMAR004532-PA"/>
    <property type="gene ID" value="SMAR004532"/>
</dbReference>
<dbReference type="Proteomes" id="UP000014500">
    <property type="component" value="Unassembled WGS sequence"/>
</dbReference>
<sequence length="159" mass="18131">MLEVCKLKFPEHRLNIPKRPWVEKTDYRKCQNTCILELVQKAELCKLPFLGNEVGNLSLCESSAMAKKSLQTFFDILSNIAISCPCIRPCKETINVLRTYNQVVLVNQPFLIGFLMLSNIAEHIIEVEDYSLFALCADIVIIISLKNHFVSQTAHLSFI</sequence>
<reference evidence="2" key="1">
    <citation type="submission" date="2011-05" db="EMBL/GenBank/DDBJ databases">
        <authorList>
            <person name="Richards S.R."/>
            <person name="Qu J."/>
            <person name="Jiang H."/>
            <person name="Jhangiani S.N."/>
            <person name="Agravi P."/>
            <person name="Goodspeed R."/>
            <person name="Gross S."/>
            <person name="Mandapat C."/>
            <person name="Jackson L."/>
            <person name="Mathew T."/>
            <person name="Pu L."/>
            <person name="Thornton R."/>
            <person name="Saada N."/>
            <person name="Wilczek-Boney K.B."/>
            <person name="Lee S."/>
            <person name="Kovar C."/>
            <person name="Wu Y."/>
            <person name="Scherer S.E."/>
            <person name="Worley K.C."/>
            <person name="Muzny D.M."/>
            <person name="Gibbs R."/>
        </authorList>
    </citation>
    <scope>NUCLEOTIDE SEQUENCE</scope>
    <source>
        <strain evidence="2">Brora</strain>
    </source>
</reference>
<organism evidence="1 2">
    <name type="scientific">Strigamia maritima</name>
    <name type="common">European centipede</name>
    <name type="synonym">Geophilus maritimus</name>
    <dbReference type="NCBI Taxonomy" id="126957"/>
    <lineage>
        <taxon>Eukaryota</taxon>
        <taxon>Metazoa</taxon>
        <taxon>Ecdysozoa</taxon>
        <taxon>Arthropoda</taxon>
        <taxon>Myriapoda</taxon>
        <taxon>Chilopoda</taxon>
        <taxon>Pleurostigmophora</taxon>
        <taxon>Geophilomorpha</taxon>
        <taxon>Linotaeniidae</taxon>
        <taxon>Strigamia</taxon>
    </lineage>
</organism>
<reference evidence="1" key="2">
    <citation type="submission" date="2015-02" db="UniProtKB">
        <authorList>
            <consortium name="EnsemblMetazoa"/>
        </authorList>
    </citation>
    <scope>IDENTIFICATION</scope>
</reference>